<reference evidence="1 2" key="1">
    <citation type="journal article" date="2012" name="BMC Genomics">
        <title>Comparative genomics of bacteria in the genus Providencia isolated from wild Drosophila melanogaster.</title>
        <authorList>
            <person name="Galac M.R."/>
            <person name="Lazzaro B.P."/>
        </authorList>
    </citation>
    <scope>NUCLEOTIDE SEQUENCE [LARGE SCALE GENOMIC DNA]</scope>
    <source>
        <strain evidence="1 2">DSM 19968</strain>
    </source>
</reference>
<dbReference type="HOGENOM" id="CLU_056726_0_0_6"/>
<dbReference type="STRING" id="1141662.OOA_03289"/>
<accession>K8WTF7</accession>
<keyword evidence="2" id="KW-1185">Reference proteome</keyword>
<evidence type="ECO:0000313" key="2">
    <source>
        <dbReference type="Proteomes" id="UP000009336"/>
    </source>
</evidence>
<dbReference type="EMBL" id="AKKL01000012">
    <property type="protein sequence ID" value="EKT63853.1"/>
    <property type="molecule type" value="Genomic_DNA"/>
</dbReference>
<dbReference type="eggNOG" id="COG3878">
    <property type="taxonomic scope" value="Bacteria"/>
</dbReference>
<proteinExistence type="predicted"/>
<organism evidence="1 2">
    <name type="scientific">Providencia burhodogranariea DSM 19968</name>
    <dbReference type="NCBI Taxonomy" id="1141662"/>
    <lineage>
        <taxon>Bacteria</taxon>
        <taxon>Pseudomonadati</taxon>
        <taxon>Pseudomonadota</taxon>
        <taxon>Gammaproteobacteria</taxon>
        <taxon>Enterobacterales</taxon>
        <taxon>Morganellaceae</taxon>
        <taxon>Providencia</taxon>
    </lineage>
</organism>
<sequence length="274" mass="31577">MVDLTILPEVLKPFLTKITDTVKPTLEMTLTPVENPQLWDSRVGGIPYLPLDTEFPVDSNGIALKLLAQLNFAQIPPLEGYPQTGLLQFFIGGDDLYGADFDNLQQQKDFRVIYWDNIIEDASQLQHDFSAVEAAYDDEYYTPIDGQFSVEFTPAKQYISSEDFQFGRTILGVENLFDYEEEFTGEDFYDDWLEPYNEHFVSNGHRIGGYPFFTQTDPREYRKEIQDYVLLLQIDSDNQTGICWGDIGVGNFFIHPEDLKNKDFSKVVYNWDCG</sequence>
<dbReference type="Pfam" id="PF09234">
    <property type="entry name" value="DUF1963"/>
    <property type="match status" value="1"/>
</dbReference>
<dbReference type="InterPro" id="IPR015315">
    <property type="entry name" value="DUF1963"/>
</dbReference>
<dbReference type="RefSeq" id="WP_008910700.1">
    <property type="nucleotide sequence ID" value="NZ_KB233222.1"/>
</dbReference>
<dbReference type="InterPro" id="IPR035948">
    <property type="entry name" value="YwqG-like_sf"/>
</dbReference>
<comment type="caution">
    <text evidence="1">The sequence shown here is derived from an EMBL/GenBank/DDBJ whole genome shotgun (WGS) entry which is preliminary data.</text>
</comment>
<dbReference type="Proteomes" id="UP000009336">
    <property type="component" value="Unassembled WGS sequence"/>
</dbReference>
<dbReference type="SUPFAM" id="SSF103032">
    <property type="entry name" value="Hypothetical protein YwqG"/>
    <property type="match status" value="1"/>
</dbReference>
<protein>
    <recommendedName>
        <fullName evidence="3">DUF1963 domain-containing protein</fullName>
    </recommendedName>
</protein>
<dbReference type="Gene3D" id="2.30.320.10">
    <property type="entry name" value="YwqG-like"/>
    <property type="match status" value="1"/>
</dbReference>
<gene>
    <name evidence="1" type="ORF">OOA_03289</name>
</gene>
<name>K8WTF7_9GAMM</name>
<dbReference type="PATRIC" id="fig|1141662.3.peg.663"/>
<evidence type="ECO:0008006" key="3">
    <source>
        <dbReference type="Google" id="ProtNLM"/>
    </source>
</evidence>
<dbReference type="PANTHER" id="PTHR36436">
    <property type="entry name" value="SLL5081 PROTEIN"/>
    <property type="match status" value="1"/>
</dbReference>
<dbReference type="OrthoDB" id="4929513at2"/>
<dbReference type="PANTHER" id="PTHR36436:SF6">
    <property type="entry name" value="SLL5081 PROTEIN"/>
    <property type="match status" value="1"/>
</dbReference>
<dbReference type="AlphaFoldDB" id="K8WTF7"/>
<evidence type="ECO:0000313" key="1">
    <source>
        <dbReference type="EMBL" id="EKT63853.1"/>
    </source>
</evidence>